<keyword evidence="1" id="KW-0175">Coiled coil</keyword>
<evidence type="ECO:0000256" key="2">
    <source>
        <dbReference type="SAM" id="MobiDB-lite"/>
    </source>
</evidence>
<accession>A0AAV5M9W0</accession>
<feature type="compositionally biased region" description="Low complexity" evidence="2">
    <location>
        <begin position="305"/>
        <end position="316"/>
    </location>
</feature>
<evidence type="ECO:0000256" key="1">
    <source>
        <dbReference type="SAM" id="Coils"/>
    </source>
</evidence>
<feature type="compositionally biased region" description="Polar residues" evidence="2">
    <location>
        <begin position="62"/>
        <end position="73"/>
    </location>
</feature>
<feature type="coiled-coil region" evidence="1">
    <location>
        <begin position="418"/>
        <end position="485"/>
    </location>
</feature>
<feature type="region of interest" description="Disordered" evidence="2">
    <location>
        <begin position="33"/>
        <end position="91"/>
    </location>
</feature>
<keyword evidence="4" id="KW-1185">Reference proteome</keyword>
<protein>
    <submittedName>
        <fullName evidence="3">Uncharacterized protein</fullName>
    </submittedName>
</protein>
<name>A0AAV5M9W0_9ROSI</name>
<feature type="compositionally biased region" description="Low complexity" evidence="2">
    <location>
        <begin position="39"/>
        <end position="56"/>
    </location>
</feature>
<feature type="compositionally biased region" description="Low complexity" evidence="2">
    <location>
        <begin position="357"/>
        <end position="366"/>
    </location>
</feature>
<organism evidence="3 4">
    <name type="scientific">Rubroshorea leprosula</name>
    <dbReference type="NCBI Taxonomy" id="152421"/>
    <lineage>
        <taxon>Eukaryota</taxon>
        <taxon>Viridiplantae</taxon>
        <taxon>Streptophyta</taxon>
        <taxon>Embryophyta</taxon>
        <taxon>Tracheophyta</taxon>
        <taxon>Spermatophyta</taxon>
        <taxon>Magnoliopsida</taxon>
        <taxon>eudicotyledons</taxon>
        <taxon>Gunneridae</taxon>
        <taxon>Pentapetalae</taxon>
        <taxon>rosids</taxon>
        <taxon>malvids</taxon>
        <taxon>Malvales</taxon>
        <taxon>Dipterocarpaceae</taxon>
        <taxon>Rubroshorea</taxon>
    </lineage>
</organism>
<evidence type="ECO:0000313" key="3">
    <source>
        <dbReference type="EMBL" id="GKV46565.1"/>
    </source>
</evidence>
<evidence type="ECO:0000313" key="4">
    <source>
        <dbReference type="Proteomes" id="UP001054252"/>
    </source>
</evidence>
<dbReference type="Proteomes" id="UP001054252">
    <property type="component" value="Unassembled WGS sequence"/>
</dbReference>
<dbReference type="AlphaFoldDB" id="A0AAV5M9W0"/>
<dbReference type="EMBL" id="BPVZ01000211">
    <property type="protein sequence ID" value="GKV46565.1"/>
    <property type="molecule type" value="Genomic_DNA"/>
</dbReference>
<reference evidence="3 4" key="1">
    <citation type="journal article" date="2021" name="Commun. Biol.">
        <title>The genome of Shorea leprosula (Dipterocarpaceae) highlights the ecological relevance of drought in aseasonal tropical rainforests.</title>
        <authorList>
            <person name="Ng K.K.S."/>
            <person name="Kobayashi M.J."/>
            <person name="Fawcett J.A."/>
            <person name="Hatakeyama M."/>
            <person name="Paape T."/>
            <person name="Ng C.H."/>
            <person name="Ang C.C."/>
            <person name="Tnah L.H."/>
            <person name="Lee C.T."/>
            <person name="Nishiyama T."/>
            <person name="Sese J."/>
            <person name="O'Brien M.J."/>
            <person name="Copetti D."/>
            <person name="Mohd Noor M.I."/>
            <person name="Ong R.C."/>
            <person name="Putra M."/>
            <person name="Sireger I.Z."/>
            <person name="Indrioko S."/>
            <person name="Kosugi Y."/>
            <person name="Izuno A."/>
            <person name="Isagi Y."/>
            <person name="Lee S.L."/>
            <person name="Shimizu K.K."/>
        </authorList>
    </citation>
    <scope>NUCLEOTIDE SEQUENCE [LARGE SCALE GENOMIC DNA]</scope>
    <source>
        <strain evidence="3">214</strain>
    </source>
</reference>
<comment type="caution">
    <text evidence="3">The sequence shown here is derived from an EMBL/GenBank/DDBJ whole genome shotgun (WGS) entry which is preliminary data.</text>
</comment>
<sequence>MASFHDAQGFWGNQGGEEEVDVISVELIAMIVPPELQDSPRTTTPESSTSSSTSGGSDDHQPSMSSDSLTEVTPSEAEGAEEESKVLSGRLDNLRKAPKTLPTDFKFKAALHHEVADGAATVKGYKKLEEMVRQYQIPRTILIRAGTPNEQACSVSVRAGPFATYSQQHQVYHRLSAVVRKVGDVCKGGGLQSLFLYRLCPSTSGTRWYYISRREKMMIFTNIRNKLTVGDVDLKNRLLNHVKAGGLVDLEALVTPDQIALFGKNEQHPREATSTSSRLEEPGAGSGSQRQTHFDERLPAALGCSSSHRSSSSTSRPCVEQRVEPAPSSSRWRAREDSNVEDDIPLIRQRTSTGNQPAPTAAARPANMPPAPAREVAEPAPASSSVAGPRIAYPDGFNYVRTECQAAMLYTVALFECEQGARVQNRELEHNCKQLASEKASLANEVSHLQSSEMANRVTSAESRADELARKINELKEELERLKWRRRPASKLPRRSLADVVAVASANTTTDIFNKVCGKVLRVRADFPIGEPAFFEGEKIDAKGKSLTQPADTRVKLKWELNEEGLPVWPPTVVEEGEDTKGLPSFDAWVVDPKDVPFQHSSFYSASTSARLGCCPYSFSFRSAISCSVCFYAQ</sequence>
<gene>
    <name evidence="3" type="ORF">SLEP1_g53538</name>
</gene>
<feature type="region of interest" description="Disordered" evidence="2">
    <location>
        <begin position="263"/>
        <end position="386"/>
    </location>
</feature>
<proteinExistence type="predicted"/>